<dbReference type="Pfam" id="PF00126">
    <property type="entry name" value="HTH_1"/>
    <property type="match status" value="1"/>
</dbReference>
<accession>A0A848N706</accession>
<dbReference type="GO" id="GO:0000976">
    <property type="term" value="F:transcription cis-regulatory region binding"/>
    <property type="evidence" value="ECO:0007669"/>
    <property type="project" value="TreeGrafter"/>
</dbReference>
<proteinExistence type="inferred from homology"/>
<reference evidence="6 7" key="1">
    <citation type="submission" date="2020-04" db="EMBL/GenBank/DDBJ databases">
        <title>Achromobacter ruhlandii genome sequencing and assembly.</title>
        <authorList>
            <person name="Martins R.C.R."/>
            <person name="Perdigao-Neto L.V."/>
            <person name="Levin A.S.S."/>
            <person name="Costa S.F."/>
        </authorList>
    </citation>
    <scope>NUCLEOTIDE SEQUENCE [LARGE SCALE GENOMIC DNA]</scope>
    <source>
        <strain evidence="6 7">9035ralo</strain>
    </source>
</reference>
<evidence type="ECO:0000256" key="1">
    <source>
        <dbReference type="ARBA" id="ARBA00009437"/>
    </source>
</evidence>
<dbReference type="Proteomes" id="UP000542405">
    <property type="component" value="Unassembled WGS sequence"/>
</dbReference>
<evidence type="ECO:0000259" key="5">
    <source>
        <dbReference type="PROSITE" id="PS50931"/>
    </source>
</evidence>
<comment type="similarity">
    <text evidence="1">Belongs to the LysR transcriptional regulatory family.</text>
</comment>
<dbReference type="Pfam" id="PF03466">
    <property type="entry name" value="LysR_substrate"/>
    <property type="match status" value="1"/>
</dbReference>
<keyword evidence="4" id="KW-0804">Transcription</keyword>
<dbReference type="PROSITE" id="PS50931">
    <property type="entry name" value="HTH_LYSR"/>
    <property type="match status" value="1"/>
</dbReference>
<evidence type="ECO:0000256" key="4">
    <source>
        <dbReference type="ARBA" id="ARBA00023163"/>
    </source>
</evidence>
<dbReference type="AlphaFoldDB" id="A0A848N706"/>
<dbReference type="Gene3D" id="1.10.10.10">
    <property type="entry name" value="Winged helix-like DNA-binding domain superfamily/Winged helix DNA-binding domain"/>
    <property type="match status" value="1"/>
</dbReference>
<evidence type="ECO:0000256" key="3">
    <source>
        <dbReference type="ARBA" id="ARBA00023125"/>
    </source>
</evidence>
<dbReference type="SUPFAM" id="SSF53850">
    <property type="entry name" value="Periplasmic binding protein-like II"/>
    <property type="match status" value="1"/>
</dbReference>
<dbReference type="PANTHER" id="PTHR30126:SF94">
    <property type="entry name" value="LYSR FAMILY TRANSCRIPTIONAL REGULATOR"/>
    <property type="match status" value="1"/>
</dbReference>
<sequence>MIQYLQTFVAVARLGSFSAAGDRLGLSQSAVSTQMRKLEESIGNELFDRQRRGTVLTHAGRRALTVAERIVGLYDDMRNGLEDALLSGTLRAGSIMTGLLGEVIDAVVEFRKRYPNTDVHLTPGSSAELLAMVEKHILDCALIVKPPFPVHGLLSWRPVRNEPYVLWVPQWRKDSDVGELLATQPFIRYDRRSHGGASIDHFLKQRKHSVKEFMEVDSVETIAMLVARGLGVAILPSTPSLKKLGLEIREISLGEHTFFRQIGLIERLDNPRAHLNNEFFDSLLATSPE</sequence>
<feature type="domain" description="HTH lysR-type" evidence="5">
    <location>
        <begin position="1"/>
        <end position="57"/>
    </location>
</feature>
<name>A0A848N706_9BURK</name>
<protein>
    <submittedName>
        <fullName evidence="6">LysR family transcriptional regulator</fullName>
    </submittedName>
</protein>
<keyword evidence="2" id="KW-0805">Transcription regulation</keyword>
<comment type="caution">
    <text evidence="6">The sequence shown here is derived from an EMBL/GenBank/DDBJ whole genome shotgun (WGS) entry which is preliminary data.</text>
</comment>
<evidence type="ECO:0000313" key="7">
    <source>
        <dbReference type="Proteomes" id="UP000542405"/>
    </source>
</evidence>
<dbReference type="PANTHER" id="PTHR30126">
    <property type="entry name" value="HTH-TYPE TRANSCRIPTIONAL REGULATOR"/>
    <property type="match status" value="1"/>
</dbReference>
<evidence type="ECO:0000256" key="2">
    <source>
        <dbReference type="ARBA" id="ARBA00023015"/>
    </source>
</evidence>
<dbReference type="InterPro" id="IPR005119">
    <property type="entry name" value="LysR_subst-bd"/>
</dbReference>
<dbReference type="Gene3D" id="3.40.190.290">
    <property type="match status" value="1"/>
</dbReference>
<evidence type="ECO:0000313" key="6">
    <source>
        <dbReference type="EMBL" id="NMU88308.1"/>
    </source>
</evidence>
<gene>
    <name evidence="6" type="ORF">HGQ98_00185</name>
</gene>
<dbReference type="GO" id="GO:0003700">
    <property type="term" value="F:DNA-binding transcription factor activity"/>
    <property type="evidence" value="ECO:0007669"/>
    <property type="project" value="InterPro"/>
</dbReference>
<dbReference type="InterPro" id="IPR036388">
    <property type="entry name" value="WH-like_DNA-bd_sf"/>
</dbReference>
<dbReference type="InterPro" id="IPR036390">
    <property type="entry name" value="WH_DNA-bd_sf"/>
</dbReference>
<dbReference type="RefSeq" id="WP_054457934.1">
    <property type="nucleotide sequence ID" value="NZ_JABBZE010000001.1"/>
</dbReference>
<dbReference type="InterPro" id="IPR000847">
    <property type="entry name" value="LysR_HTH_N"/>
</dbReference>
<dbReference type="FunFam" id="1.10.10.10:FF:000001">
    <property type="entry name" value="LysR family transcriptional regulator"/>
    <property type="match status" value="1"/>
</dbReference>
<dbReference type="PRINTS" id="PR00039">
    <property type="entry name" value="HTHLYSR"/>
</dbReference>
<organism evidence="6 7">
    <name type="scientific">Achromobacter ruhlandii</name>
    <dbReference type="NCBI Taxonomy" id="72557"/>
    <lineage>
        <taxon>Bacteria</taxon>
        <taxon>Pseudomonadati</taxon>
        <taxon>Pseudomonadota</taxon>
        <taxon>Betaproteobacteria</taxon>
        <taxon>Burkholderiales</taxon>
        <taxon>Alcaligenaceae</taxon>
        <taxon>Achromobacter</taxon>
    </lineage>
</organism>
<dbReference type="EMBL" id="JABBZE010000001">
    <property type="protein sequence ID" value="NMU88308.1"/>
    <property type="molecule type" value="Genomic_DNA"/>
</dbReference>
<dbReference type="SUPFAM" id="SSF46785">
    <property type="entry name" value="Winged helix' DNA-binding domain"/>
    <property type="match status" value="1"/>
</dbReference>
<keyword evidence="3" id="KW-0238">DNA-binding</keyword>